<organism evidence="2 3">
    <name type="scientific">Tupaia chinensis</name>
    <name type="common">Chinese tree shrew</name>
    <name type="synonym">Tupaia belangeri chinensis</name>
    <dbReference type="NCBI Taxonomy" id="246437"/>
    <lineage>
        <taxon>Eukaryota</taxon>
        <taxon>Metazoa</taxon>
        <taxon>Chordata</taxon>
        <taxon>Craniata</taxon>
        <taxon>Vertebrata</taxon>
        <taxon>Euteleostomi</taxon>
        <taxon>Mammalia</taxon>
        <taxon>Eutheria</taxon>
        <taxon>Euarchontoglires</taxon>
        <taxon>Scandentia</taxon>
        <taxon>Tupaiidae</taxon>
        <taxon>Tupaia</taxon>
    </lineage>
</organism>
<dbReference type="AlphaFoldDB" id="L9KMK4"/>
<evidence type="ECO:0000313" key="3">
    <source>
        <dbReference type="Proteomes" id="UP000011518"/>
    </source>
</evidence>
<feature type="region of interest" description="Disordered" evidence="1">
    <location>
        <begin position="1"/>
        <end position="78"/>
    </location>
</feature>
<accession>L9KMK4</accession>
<dbReference type="EMBL" id="KB320823">
    <property type="protein sequence ID" value="ELW62377.1"/>
    <property type="molecule type" value="Genomic_DNA"/>
</dbReference>
<proteinExistence type="predicted"/>
<keyword evidence="3" id="KW-1185">Reference proteome</keyword>
<reference evidence="3" key="1">
    <citation type="submission" date="2012-07" db="EMBL/GenBank/DDBJ databases">
        <title>Genome of the Chinese tree shrew, a rising model animal genetically related to primates.</title>
        <authorList>
            <person name="Zhang G."/>
            <person name="Fan Y."/>
            <person name="Yao Y."/>
            <person name="Huang Z."/>
        </authorList>
    </citation>
    <scope>NUCLEOTIDE SEQUENCE [LARGE SCALE GENOMIC DNA]</scope>
</reference>
<dbReference type="Proteomes" id="UP000011518">
    <property type="component" value="Unassembled WGS sequence"/>
</dbReference>
<evidence type="ECO:0000256" key="1">
    <source>
        <dbReference type="SAM" id="MobiDB-lite"/>
    </source>
</evidence>
<dbReference type="InParanoid" id="L9KMK4"/>
<gene>
    <name evidence="2" type="ORF">TREES_T100014199</name>
</gene>
<evidence type="ECO:0000313" key="2">
    <source>
        <dbReference type="EMBL" id="ELW62377.1"/>
    </source>
</evidence>
<name>L9KMK4_TUPCH</name>
<sequence>MKKRAHRNTGAIEGQRKLKPMDGGESSVWHLSCAPQNIPSPSHWKPVRPTLNTNRPTEVPPDTEDAFLENRSPTAVPL</sequence>
<protein>
    <submittedName>
        <fullName evidence="2">Uncharacterized protein</fullName>
    </submittedName>
</protein>
<reference evidence="3" key="2">
    <citation type="journal article" date="2013" name="Nat. Commun.">
        <title>Genome of the Chinese tree shrew.</title>
        <authorList>
            <person name="Fan Y."/>
            <person name="Huang Z.Y."/>
            <person name="Cao C.C."/>
            <person name="Chen C.S."/>
            <person name="Chen Y.X."/>
            <person name="Fan D.D."/>
            <person name="He J."/>
            <person name="Hou H.L."/>
            <person name="Hu L."/>
            <person name="Hu X.T."/>
            <person name="Jiang X.T."/>
            <person name="Lai R."/>
            <person name="Lang Y.S."/>
            <person name="Liang B."/>
            <person name="Liao S.G."/>
            <person name="Mu D."/>
            <person name="Ma Y.Y."/>
            <person name="Niu Y.Y."/>
            <person name="Sun X.Q."/>
            <person name="Xia J.Q."/>
            <person name="Xiao J."/>
            <person name="Xiong Z.Q."/>
            <person name="Xu L."/>
            <person name="Yang L."/>
            <person name="Zhang Y."/>
            <person name="Zhao W."/>
            <person name="Zhao X.D."/>
            <person name="Zheng Y.T."/>
            <person name="Zhou J.M."/>
            <person name="Zhu Y.B."/>
            <person name="Zhang G.J."/>
            <person name="Wang J."/>
            <person name="Yao Y.G."/>
        </authorList>
    </citation>
    <scope>NUCLEOTIDE SEQUENCE [LARGE SCALE GENOMIC DNA]</scope>
</reference>